<reference evidence="6 7" key="1">
    <citation type="submission" date="2014-03" db="EMBL/GenBank/DDBJ databases">
        <title>Genome sequence of Mycoplasma ovipneumoniae strain 14811.</title>
        <authorList>
            <person name="Sirand-Pugnet P."/>
            <person name="Breton M."/>
            <person name="Dordet-Frisoni E."/>
            <person name="Baranowski E."/>
            <person name="Barre A."/>
            <person name="Couture C."/>
            <person name="Dupuy V."/>
            <person name="Gaurivaud P."/>
            <person name="Jacob D."/>
            <person name="Lemaitre C."/>
            <person name="Manso-Silvan L."/>
            <person name="Nikolski M."/>
            <person name="Nouvel L.-X."/>
            <person name="Poumarat F."/>
            <person name="Tardy F."/>
            <person name="Thebault P."/>
            <person name="Theil S."/>
            <person name="Citti C."/>
            <person name="Thiaucourt F."/>
            <person name="Blanchard A."/>
        </authorList>
    </citation>
    <scope>NUCLEOTIDE SEQUENCE [LARGE SCALE GENOMIC DNA]</scope>
    <source>
        <strain evidence="6 7">14811</strain>
    </source>
</reference>
<dbReference type="InterPro" id="IPR023828">
    <property type="entry name" value="Peptidase_S8_Ser-AS"/>
</dbReference>
<accession>A0A014L6X0</accession>
<dbReference type="RefSeq" id="WP_044284134.1">
    <property type="nucleotide sequence ID" value="NZ_JFAD01000016.1"/>
</dbReference>
<dbReference type="InterPro" id="IPR000209">
    <property type="entry name" value="Peptidase_S8/S53_dom"/>
</dbReference>
<dbReference type="SUPFAM" id="SSF52743">
    <property type="entry name" value="Subtilisin-like"/>
    <property type="match status" value="1"/>
</dbReference>
<evidence type="ECO:0000256" key="1">
    <source>
        <dbReference type="ARBA" id="ARBA00022670"/>
    </source>
</evidence>
<gene>
    <name evidence="6" type="ORF">MOVI_2900</name>
</gene>
<dbReference type="InterPro" id="IPR036852">
    <property type="entry name" value="Peptidase_S8/S53_dom_sf"/>
</dbReference>
<dbReference type="Gene3D" id="2.60.120.380">
    <property type="match status" value="1"/>
</dbReference>
<name>A0A014L6X0_9BACT</name>
<sequence length="588" mass="67544">MTKAKKIFFKLVRSLFILAPLSLLTFNTSLNNNFNYQNTTNFSNVSSYDVHDVYLTSSSLESEGKKINMGVNRFDIFIKNIDSGSLRDLKETLNIKFKTDFPIKYDEYTGVLSIAHVKEIDNKKLLEFIIDWLKTNKINYKKIYNFNTNTYYDDFIKNNKKTLKNIVKPNALVGRYSYPYFYSETENVQAYNMVGLNIEDRSKHFTRFIDSDVKVGILEWGGVIEDNYYGFTWNKRFGNDLWWRNHWLYGESYSRHASQVAEIIVGKKGINPTLGLVSVEISLNWNGISGEMNYLLYYTNIVNNSWSIVPFISKYNWLSEYFDSLIYNNSELINVVSAGNDFDTKRVLSDIALSRNSVVVGAINFDENKTFYSQIGNDLNYVSVVAPGTYTFSEQSPVKDESGKIVDYSYHASGTSFSAPVITAIAGTLKQKFKGYFDLGSDSLIFKTSLIAGSRKPKNSSTIYSPETGYGIPQYKKIEEAVQNILVFKDVKKSKNSINNQRRVFFHKGDKIRATLGFLYQNQNDKTDVDLKILDENNNVISQSTSGSRNLEITEFEIPKTGYYKFQAYRYDSNENNLPEVVITYVKK</sequence>
<dbReference type="GO" id="GO:0004252">
    <property type="term" value="F:serine-type endopeptidase activity"/>
    <property type="evidence" value="ECO:0007669"/>
    <property type="project" value="InterPro"/>
</dbReference>
<dbReference type="Proteomes" id="UP000020977">
    <property type="component" value="Unassembled WGS sequence"/>
</dbReference>
<evidence type="ECO:0000313" key="6">
    <source>
        <dbReference type="EMBL" id="EXU61159.1"/>
    </source>
</evidence>
<comment type="caution">
    <text evidence="6">The sequence shown here is derived from an EMBL/GenBank/DDBJ whole genome shotgun (WGS) entry which is preliminary data.</text>
</comment>
<dbReference type="AlphaFoldDB" id="A0A014L6X0"/>
<evidence type="ECO:0000256" key="3">
    <source>
        <dbReference type="ARBA" id="ARBA00022825"/>
    </source>
</evidence>
<keyword evidence="1 6" id="KW-0645">Protease</keyword>
<dbReference type="PATRIC" id="fig|1188239.3.peg.698"/>
<proteinExistence type="predicted"/>
<organism evidence="6 7">
    <name type="scientific">Mesomycoplasma ovipneumoniae 14811</name>
    <dbReference type="NCBI Taxonomy" id="1188239"/>
    <lineage>
        <taxon>Bacteria</taxon>
        <taxon>Bacillati</taxon>
        <taxon>Mycoplasmatota</taxon>
        <taxon>Mycoplasmoidales</taxon>
        <taxon>Metamycoplasmataceae</taxon>
        <taxon>Mesomycoplasma</taxon>
    </lineage>
</organism>
<feature type="signal peptide" evidence="4">
    <location>
        <begin position="1"/>
        <end position="25"/>
    </location>
</feature>
<dbReference type="eggNOG" id="COG1404">
    <property type="taxonomic scope" value="Bacteria"/>
</dbReference>
<keyword evidence="2" id="KW-0378">Hydrolase</keyword>
<evidence type="ECO:0000259" key="5">
    <source>
        <dbReference type="Pfam" id="PF00082"/>
    </source>
</evidence>
<dbReference type="Pfam" id="PF00082">
    <property type="entry name" value="Peptidase_S8"/>
    <property type="match status" value="1"/>
</dbReference>
<dbReference type="STRING" id="1188239.MOVI_2900"/>
<keyword evidence="3" id="KW-0720">Serine protease</keyword>
<dbReference type="PROSITE" id="PS00138">
    <property type="entry name" value="SUBTILASE_SER"/>
    <property type="match status" value="1"/>
</dbReference>
<evidence type="ECO:0000313" key="7">
    <source>
        <dbReference type="Proteomes" id="UP000020977"/>
    </source>
</evidence>
<feature type="chain" id="PRO_5001473278" evidence="4">
    <location>
        <begin position="26"/>
        <end position="588"/>
    </location>
</feature>
<protein>
    <submittedName>
        <fullName evidence="6">Subtilisin: serine protease</fullName>
    </submittedName>
</protein>
<feature type="domain" description="Peptidase S8/S53" evidence="5">
    <location>
        <begin position="251"/>
        <end position="436"/>
    </location>
</feature>
<dbReference type="GO" id="GO:0006508">
    <property type="term" value="P:proteolysis"/>
    <property type="evidence" value="ECO:0007669"/>
    <property type="project" value="UniProtKB-KW"/>
</dbReference>
<dbReference type="EMBL" id="JFAD01000016">
    <property type="protein sequence ID" value="EXU61159.1"/>
    <property type="molecule type" value="Genomic_DNA"/>
</dbReference>
<keyword evidence="4" id="KW-0732">Signal</keyword>
<dbReference type="Gene3D" id="3.40.50.200">
    <property type="entry name" value="Peptidase S8/S53 domain"/>
    <property type="match status" value="1"/>
</dbReference>
<evidence type="ECO:0000256" key="2">
    <source>
        <dbReference type="ARBA" id="ARBA00022801"/>
    </source>
</evidence>
<evidence type="ECO:0000256" key="4">
    <source>
        <dbReference type="SAM" id="SignalP"/>
    </source>
</evidence>